<comment type="caution">
    <text evidence="3">The sequence shown here is derived from an EMBL/GenBank/DDBJ whole genome shotgun (WGS) entry which is preliminary data.</text>
</comment>
<dbReference type="PANTHER" id="PTHR30619:SF7">
    <property type="entry name" value="BETA-LACTAMASE DOMAIN PROTEIN"/>
    <property type="match status" value="1"/>
</dbReference>
<dbReference type="RefSeq" id="WP_118365280.1">
    <property type="nucleotide sequence ID" value="NZ_QRPK01000005.1"/>
</dbReference>
<dbReference type="AlphaFoldDB" id="A0A415PQH1"/>
<feature type="transmembrane region" description="Helical" evidence="1">
    <location>
        <begin position="43"/>
        <end position="61"/>
    </location>
</feature>
<dbReference type="CDD" id="cd07731">
    <property type="entry name" value="ComA-like_MBL-fold"/>
    <property type="match status" value="1"/>
</dbReference>
<feature type="transmembrane region" description="Helical" evidence="1">
    <location>
        <begin position="393"/>
        <end position="410"/>
    </location>
</feature>
<dbReference type="Gene3D" id="3.60.15.10">
    <property type="entry name" value="Ribonuclease Z/Hydroxyacylglutathione hydrolase-like"/>
    <property type="match status" value="2"/>
</dbReference>
<feature type="transmembrane region" description="Helical" evidence="1">
    <location>
        <begin position="257"/>
        <end position="287"/>
    </location>
</feature>
<feature type="transmembrane region" description="Helical" evidence="1">
    <location>
        <begin position="367"/>
        <end position="387"/>
    </location>
</feature>
<dbReference type="EMBL" id="QRPK01000005">
    <property type="protein sequence ID" value="RHM14980.1"/>
    <property type="molecule type" value="Genomic_DNA"/>
</dbReference>
<keyword evidence="1" id="KW-0812">Transmembrane</keyword>
<proteinExistence type="predicted"/>
<evidence type="ECO:0000313" key="4">
    <source>
        <dbReference type="Proteomes" id="UP000284868"/>
    </source>
</evidence>
<dbReference type="OrthoDB" id="9761531at2"/>
<evidence type="ECO:0000256" key="1">
    <source>
        <dbReference type="SAM" id="Phobius"/>
    </source>
</evidence>
<sequence length="649" mass="75190">MNGSYLFIGLVTLLAIWVPYKWLLCVFLIGILIFYWRHFKVKIAMLVLLLSLLLLVFPKPIEPPMSKILKVHEVHTNYVIAQAGKTKALVYTDTPLGFDDIIQVSGNYESINTIHNINDFHFQTWLARRNIHYQIQNKNVRILKEGTSFRHRILSNIQKKKDQQAAAWLEAMLFGIHETELSYFITSSGMHIAFLMSALERFLTRYIHRQKAMLCVIVLSGCLGICTSFPTAIWRILCFRGIRLVFDRLSYKDQVGLGMVVLLRIFPYMAYELGFLLPVAFMLVGIFHRAKRPRWAQSLSIMIPFQFLFFHSCNPISILIFPYLRKAYAFLYILCLLYGIFPYPYFTVFFTWLSNALSTFETIGFESFYRVSFPWLLLWLVSLIHYIEGERKAKYKLCILFLYTFFAPYLNPFGEIYIIDVGQGDCTLISLPYGQGVMLVDVMGSKYKNIPKDIIMEQLRMRGIRKIDTVLLTHDDYDHSGGLKELQECIPITQIITEKQEKGSIRNYEFPIVLYDYQHPDSNENSIITYFDFYGLRVLLMGDAGVEAEAELMKKYPKLEVDVLKLGHHGSKTSSSLPFLHQLQPSLALISAGRNNRYGHPHQEVLEHLKQEHITALMTPKEGGISIKFCKFFAFFKTASGEFGIIKHR</sequence>
<evidence type="ECO:0000259" key="2">
    <source>
        <dbReference type="SMART" id="SM00849"/>
    </source>
</evidence>
<evidence type="ECO:0000313" key="3">
    <source>
        <dbReference type="EMBL" id="RHM14980.1"/>
    </source>
</evidence>
<feature type="transmembrane region" description="Helical" evidence="1">
    <location>
        <begin position="212"/>
        <end position="237"/>
    </location>
</feature>
<dbReference type="InterPro" id="IPR036866">
    <property type="entry name" value="RibonucZ/Hydroxyglut_hydro"/>
</dbReference>
<dbReference type="SUPFAM" id="SSF56281">
    <property type="entry name" value="Metallo-hydrolase/oxidoreductase"/>
    <property type="match status" value="1"/>
</dbReference>
<feature type="transmembrane region" description="Helical" evidence="1">
    <location>
        <begin position="6"/>
        <end position="36"/>
    </location>
</feature>
<gene>
    <name evidence="3" type="ORF">DWZ83_02035</name>
</gene>
<dbReference type="SMART" id="SM00849">
    <property type="entry name" value="Lactamase_B"/>
    <property type="match status" value="1"/>
</dbReference>
<dbReference type="InterPro" id="IPR001279">
    <property type="entry name" value="Metallo-B-lactamas"/>
</dbReference>
<organism evidence="3 4">
    <name type="scientific">Amedibacillus dolichus</name>
    <dbReference type="NCBI Taxonomy" id="31971"/>
    <lineage>
        <taxon>Bacteria</taxon>
        <taxon>Bacillati</taxon>
        <taxon>Bacillota</taxon>
        <taxon>Erysipelotrichia</taxon>
        <taxon>Erysipelotrichales</taxon>
        <taxon>Erysipelotrichaceae</taxon>
        <taxon>Amedibacillus</taxon>
    </lineage>
</organism>
<dbReference type="GO" id="GO:0016787">
    <property type="term" value="F:hydrolase activity"/>
    <property type="evidence" value="ECO:0007669"/>
    <property type="project" value="UniProtKB-KW"/>
</dbReference>
<reference evidence="3 4" key="1">
    <citation type="submission" date="2018-08" db="EMBL/GenBank/DDBJ databases">
        <title>A genome reference for cultivated species of the human gut microbiota.</title>
        <authorList>
            <person name="Zou Y."/>
            <person name="Xue W."/>
            <person name="Luo G."/>
        </authorList>
    </citation>
    <scope>NUCLEOTIDE SEQUENCE [LARGE SCALE GENOMIC DNA]</scope>
    <source>
        <strain evidence="3 4">AF35-6BH</strain>
    </source>
</reference>
<feature type="domain" description="Metallo-beta-lactamase" evidence="2">
    <location>
        <begin position="423"/>
        <end position="594"/>
    </location>
</feature>
<dbReference type="Proteomes" id="UP000284868">
    <property type="component" value="Unassembled WGS sequence"/>
</dbReference>
<keyword evidence="3" id="KW-0378">Hydrolase</keyword>
<name>A0A415PQH1_9FIRM</name>
<dbReference type="InterPro" id="IPR035681">
    <property type="entry name" value="ComA-like_MBL"/>
</dbReference>
<feature type="transmembrane region" description="Helical" evidence="1">
    <location>
        <begin position="181"/>
        <end position="200"/>
    </location>
</feature>
<accession>A0A415PQH1</accession>
<protein>
    <submittedName>
        <fullName evidence="3">MBL fold metallo-hydrolase</fullName>
    </submittedName>
</protein>
<feature type="transmembrane region" description="Helical" evidence="1">
    <location>
        <begin position="330"/>
        <end position="355"/>
    </location>
</feature>
<dbReference type="PANTHER" id="PTHR30619">
    <property type="entry name" value="DNA INTERNALIZATION/COMPETENCE PROTEIN COMEC/REC2"/>
    <property type="match status" value="1"/>
</dbReference>
<dbReference type="InterPro" id="IPR052159">
    <property type="entry name" value="Competence_DNA_uptake"/>
</dbReference>
<keyword evidence="1" id="KW-1133">Transmembrane helix</keyword>
<keyword evidence="1" id="KW-0472">Membrane</keyword>
<keyword evidence="4" id="KW-1185">Reference proteome</keyword>
<dbReference type="Pfam" id="PF00753">
    <property type="entry name" value="Lactamase_B"/>
    <property type="match status" value="1"/>
</dbReference>